<dbReference type="InterPro" id="IPR034660">
    <property type="entry name" value="DinB/YfiT-like"/>
</dbReference>
<keyword evidence="2" id="KW-0479">Metal-binding</keyword>
<evidence type="ECO:0000256" key="2">
    <source>
        <dbReference type="ARBA" id="ARBA00022723"/>
    </source>
</evidence>
<sequence>MLQHFNMFAHYNRWANAALYAEAAKLTREEFNRPTGAFFGSLMATLNHLLVADLIWLHRFSGEGSVPTLLNENLFAEFGPLDAARKDEDDRIIRWVGTLSEDAINGDFTYTPMTSPQSVTQKLGPALAHIFNHQTHHRGQAHMILTTLGKPSLALDLIYYHRTEEGRRWK</sequence>
<dbReference type="Proteomes" id="UP001549047">
    <property type="component" value="Unassembled WGS sequence"/>
</dbReference>
<dbReference type="RefSeq" id="WP_354555571.1">
    <property type="nucleotide sequence ID" value="NZ_JBEPMB010000001.1"/>
</dbReference>
<dbReference type="EMBL" id="JBEPMB010000001">
    <property type="protein sequence ID" value="MET3613073.1"/>
    <property type="molecule type" value="Genomic_DNA"/>
</dbReference>
<evidence type="ECO:0000256" key="1">
    <source>
        <dbReference type="ARBA" id="ARBA00008635"/>
    </source>
</evidence>
<evidence type="ECO:0000313" key="3">
    <source>
        <dbReference type="EMBL" id="MET3613073.1"/>
    </source>
</evidence>
<dbReference type="SUPFAM" id="SSF109854">
    <property type="entry name" value="DinB/YfiT-like putative metalloenzymes"/>
    <property type="match status" value="1"/>
</dbReference>
<dbReference type="Pfam" id="PF05163">
    <property type="entry name" value="DinB"/>
    <property type="match status" value="1"/>
</dbReference>
<dbReference type="InterPro" id="IPR007837">
    <property type="entry name" value="DinB"/>
</dbReference>
<dbReference type="PANTHER" id="PTHR37302">
    <property type="entry name" value="SLR1116 PROTEIN"/>
    <property type="match status" value="1"/>
</dbReference>
<accession>A0ABV2IXC3</accession>
<gene>
    <name evidence="3" type="ORF">ABID16_001378</name>
</gene>
<organism evidence="3 4">
    <name type="scientific">Rhizobium aquaticum</name>
    <dbReference type="NCBI Taxonomy" id="1549636"/>
    <lineage>
        <taxon>Bacteria</taxon>
        <taxon>Pseudomonadati</taxon>
        <taxon>Pseudomonadota</taxon>
        <taxon>Alphaproteobacteria</taxon>
        <taxon>Hyphomicrobiales</taxon>
        <taxon>Rhizobiaceae</taxon>
        <taxon>Rhizobium/Agrobacterium group</taxon>
        <taxon>Rhizobium</taxon>
    </lineage>
</organism>
<dbReference type="Gene3D" id="1.20.120.450">
    <property type="entry name" value="dinb family like domain"/>
    <property type="match status" value="1"/>
</dbReference>
<dbReference type="PANTHER" id="PTHR37302:SF1">
    <property type="entry name" value="PROTEIN DINB"/>
    <property type="match status" value="1"/>
</dbReference>
<name>A0ABV2IXC3_9HYPH</name>
<comment type="similarity">
    <text evidence="1">Belongs to the DinB family.</text>
</comment>
<proteinExistence type="inferred from homology"/>
<comment type="caution">
    <text evidence="3">The sequence shown here is derived from an EMBL/GenBank/DDBJ whole genome shotgun (WGS) entry which is preliminary data.</text>
</comment>
<reference evidence="3 4" key="1">
    <citation type="submission" date="2024-06" db="EMBL/GenBank/DDBJ databases">
        <title>Genomic Encyclopedia of Type Strains, Phase IV (KMG-IV): sequencing the most valuable type-strain genomes for metagenomic binning, comparative biology and taxonomic classification.</title>
        <authorList>
            <person name="Goeker M."/>
        </authorList>
    </citation>
    <scope>NUCLEOTIDE SEQUENCE [LARGE SCALE GENOMIC DNA]</scope>
    <source>
        <strain evidence="3 4">DSM 29780</strain>
    </source>
</reference>
<keyword evidence="4" id="KW-1185">Reference proteome</keyword>
<protein>
    <submittedName>
        <fullName evidence="3">Damage-inducible protein DinB</fullName>
    </submittedName>
</protein>
<evidence type="ECO:0000313" key="4">
    <source>
        <dbReference type="Proteomes" id="UP001549047"/>
    </source>
</evidence>